<dbReference type="InterPro" id="IPR036866">
    <property type="entry name" value="RibonucZ/Hydroxyglut_hydro"/>
</dbReference>
<dbReference type="GO" id="GO:0016787">
    <property type="term" value="F:hydrolase activity"/>
    <property type="evidence" value="ECO:0007669"/>
    <property type="project" value="UniProtKB-KW"/>
</dbReference>
<dbReference type="GO" id="GO:0046872">
    <property type="term" value="F:metal ion binding"/>
    <property type="evidence" value="ECO:0007669"/>
    <property type="project" value="UniProtKB-KW"/>
</dbReference>
<keyword evidence="3" id="KW-0378">Hydrolase</keyword>
<protein>
    <submittedName>
        <fullName evidence="6">MBL fold metallo-hydrolase</fullName>
    </submittedName>
</protein>
<evidence type="ECO:0000256" key="3">
    <source>
        <dbReference type="ARBA" id="ARBA00022801"/>
    </source>
</evidence>
<sequence>MKITGIMGGALGTNCWLLTDEKSGRTAVIDPGFASDRMFEITKTLGPDDKILLTHGHFDHITAADALRQRTGAKIYVTEQDAPFLSSPDLNLSGMMGAPLSPFSADVLLRDGDEISLGELSIRVMLTPGHTAGSCCYIVGNAVFTGDTLFCGAVGRTDFPTGSGAAILASVKKLAAMDGDFQIFPGHGETTTLEAERKGNPYLAMKDGLYDFDD</sequence>
<dbReference type="SUPFAM" id="SSF56281">
    <property type="entry name" value="Metallo-hydrolase/oxidoreductase"/>
    <property type="match status" value="1"/>
</dbReference>
<dbReference type="EMBL" id="DVHF01000036">
    <property type="protein sequence ID" value="HIR56615.1"/>
    <property type="molecule type" value="Genomic_DNA"/>
</dbReference>
<accession>A0A9D1DPG2</accession>
<organism evidence="6 7">
    <name type="scientific">Candidatus Gallacutalibacter pullicola</name>
    <dbReference type="NCBI Taxonomy" id="2840830"/>
    <lineage>
        <taxon>Bacteria</taxon>
        <taxon>Bacillati</taxon>
        <taxon>Bacillota</taxon>
        <taxon>Clostridia</taxon>
        <taxon>Eubacteriales</taxon>
        <taxon>Candidatus Gallacutalibacter</taxon>
    </lineage>
</organism>
<keyword evidence="2" id="KW-0479">Metal-binding</keyword>
<gene>
    <name evidence="6" type="ORF">IAA54_03020</name>
</gene>
<keyword evidence="4" id="KW-0862">Zinc</keyword>
<evidence type="ECO:0000256" key="4">
    <source>
        <dbReference type="ARBA" id="ARBA00022833"/>
    </source>
</evidence>
<dbReference type="AlphaFoldDB" id="A0A9D1DPG2"/>
<dbReference type="Pfam" id="PF00753">
    <property type="entry name" value="Lactamase_B"/>
    <property type="match status" value="1"/>
</dbReference>
<feature type="domain" description="Metallo-beta-lactamase" evidence="5">
    <location>
        <begin position="12"/>
        <end position="187"/>
    </location>
</feature>
<dbReference type="PANTHER" id="PTHR46233">
    <property type="entry name" value="HYDROXYACYLGLUTATHIONE HYDROLASE GLOC"/>
    <property type="match status" value="1"/>
</dbReference>
<name>A0A9D1DPG2_9FIRM</name>
<comment type="caution">
    <text evidence="6">The sequence shown here is derived from an EMBL/GenBank/DDBJ whole genome shotgun (WGS) entry which is preliminary data.</text>
</comment>
<evidence type="ECO:0000313" key="7">
    <source>
        <dbReference type="Proteomes" id="UP000886785"/>
    </source>
</evidence>
<evidence type="ECO:0000313" key="6">
    <source>
        <dbReference type="EMBL" id="HIR56615.1"/>
    </source>
</evidence>
<reference evidence="6" key="2">
    <citation type="journal article" date="2021" name="PeerJ">
        <title>Extensive microbial diversity within the chicken gut microbiome revealed by metagenomics and culture.</title>
        <authorList>
            <person name="Gilroy R."/>
            <person name="Ravi A."/>
            <person name="Getino M."/>
            <person name="Pursley I."/>
            <person name="Horton D.L."/>
            <person name="Alikhan N.F."/>
            <person name="Baker D."/>
            <person name="Gharbi K."/>
            <person name="Hall N."/>
            <person name="Watson M."/>
            <person name="Adriaenssens E.M."/>
            <person name="Foster-Nyarko E."/>
            <person name="Jarju S."/>
            <person name="Secka A."/>
            <person name="Antonio M."/>
            <person name="Oren A."/>
            <person name="Chaudhuri R.R."/>
            <person name="La Ragione R."/>
            <person name="Hildebrand F."/>
            <person name="Pallen M.J."/>
        </authorList>
    </citation>
    <scope>NUCLEOTIDE SEQUENCE</scope>
    <source>
        <strain evidence="6">ChiSjej1B19-7085</strain>
    </source>
</reference>
<comment type="cofactor">
    <cofactor evidence="1">
        <name>Zn(2+)</name>
        <dbReference type="ChEBI" id="CHEBI:29105"/>
    </cofactor>
</comment>
<evidence type="ECO:0000259" key="5">
    <source>
        <dbReference type="SMART" id="SM00849"/>
    </source>
</evidence>
<dbReference type="SMART" id="SM00849">
    <property type="entry name" value="Lactamase_B"/>
    <property type="match status" value="1"/>
</dbReference>
<dbReference type="Gene3D" id="3.60.15.10">
    <property type="entry name" value="Ribonuclease Z/Hydroxyacylglutathione hydrolase-like"/>
    <property type="match status" value="1"/>
</dbReference>
<dbReference type="InterPro" id="IPR001279">
    <property type="entry name" value="Metallo-B-lactamas"/>
</dbReference>
<reference evidence="6" key="1">
    <citation type="submission" date="2020-10" db="EMBL/GenBank/DDBJ databases">
        <authorList>
            <person name="Gilroy R."/>
        </authorList>
    </citation>
    <scope>NUCLEOTIDE SEQUENCE</scope>
    <source>
        <strain evidence="6">ChiSjej1B19-7085</strain>
    </source>
</reference>
<proteinExistence type="predicted"/>
<dbReference type="InterPro" id="IPR051453">
    <property type="entry name" value="MBL_Glyoxalase_II"/>
</dbReference>
<dbReference type="Proteomes" id="UP000886785">
    <property type="component" value="Unassembled WGS sequence"/>
</dbReference>
<dbReference type="PANTHER" id="PTHR46233:SF3">
    <property type="entry name" value="HYDROXYACYLGLUTATHIONE HYDROLASE GLOC"/>
    <property type="match status" value="1"/>
</dbReference>
<dbReference type="CDD" id="cd06262">
    <property type="entry name" value="metallo-hydrolase-like_MBL-fold"/>
    <property type="match status" value="1"/>
</dbReference>
<evidence type="ECO:0000256" key="1">
    <source>
        <dbReference type="ARBA" id="ARBA00001947"/>
    </source>
</evidence>
<evidence type="ECO:0000256" key="2">
    <source>
        <dbReference type="ARBA" id="ARBA00022723"/>
    </source>
</evidence>